<accession>A0A5R9GIG3</accession>
<evidence type="ECO:0000313" key="2">
    <source>
        <dbReference type="EMBL" id="TLS53214.1"/>
    </source>
</evidence>
<dbReference type="InterPro" id="IPR000361">
    <property type="entry name" value="ATAP_core_dom"/>
</dbReference>
<evidence type="ECO:0000313" key="3">
    <source>
        <dbReference type="Proteomes" id="UP000309676"/>
    </source>
</evidence>
<reference evidence="2 3" key="1">
    <citation type="submission" date="2019-05" db="EMBL/GenBank/DDBJ databases">
        <authorList>
            <person name="Narsing Rao M.P."/>
            <person name="Li W.J."/>
        </authorList>
    </citation>
    <scope>NUCLEOTIDE SEQUENCE [LARGE SCALE GENOMIC DNA]</scope>
    <source>
        <strain evidence="2 3">SYSU_K30003</strain>
    </source>
</reference>
<dbReference type="EMBL" id="VCIW01000003">
    <property type="protein sequence ID" value="TLS53214.1"/>
    <property type="molecule type" value="Genomic_DNA"/>
</dbReference>
<organism evidence="2 3">
    <name type="scientific">Paenibacillus antri</name>
    <dbReference type="NCBI Taxonomy" id="2582848"/>
    <lineage>
        <taxon>Bacteria</taxon>
        <taxon>Bacillati</taxon>
        <taxon>Bacillota</taxon>
        <taxon>Bacilli</taxon>
        <taxon>Bacillales</taxon>
        <taxon>Paenibacillaceae</taxon>
        <taxon>Paenibacillus</taxon>
    </lineage>
</organism>
<protein>
    <recommendedName>
        <fullName evidence="1">Core domain-containing protein</fullName>
    </recommendedName>
</protein>
<dbReference type="Gene3D" id="2.60.300.12">
    <property type="entry name" value="HesB-like domain"/>
    <property type="match status" value="1"/>
</dbReference>
<sequence>MYIHLTDAAAERLSSYDLAEGERFRLVYDAEGCGCAVSGVAALWLTNAPESDEREAQTNVGNVSIAYLQRHEVFFEDRLRLDYNPERRAFRLSSNGQIYGNGIDVIDRRAALRTPADAPR</sequence>
<dbReference type="InterPro" id="IPR035903">
    <property type="entry name" value="HesB-like_dom_sf"/>
</dbReference>
<name>A0A5R9GIG3_9BACL</name>
<dbReference type="RefSeq" id="WP_138193455.1">
    <property type="nucleotide sequence ID" value="NZ_VCIW01000003.1"/>
</dbReference>
<dbReference type="AlphaFoldDB" id="A0A5R9GIG3"/>
<dbReference type="OrthoDB" id="2361087at2"/>
<dbReference type="SUPFAM" id="SSF89360">
    <property type="entry name" value="HesB-like domain"/>
    <property type="match status" value="1"/>
</dbReference>
<evidence type="ECO:0000259" key="1">
    <source>
        <dbReference type="Pfam" id="PF01521"/>
    </source>
</evidence>
<comment type="caution">
    <text evidence="2">The sequence shown here is derived from an EMBL/GenBank/DDBJ whole genome shotgun (WGS) entry which is preliminary data.</text>
</comment>
<feature type="domain" description="Core" evidence="1">
    <location>
        <begin position="1"/>
        <end position="105"/>
    </location>
</feature>
<dbReference type="Proteomes" id="UP000309676">
    <property type="component" value="Unassembled WGS sequence"/>
</dbReference>
<dbReference type="Pfam" id="PF01521">
    <property type="entry name" value="Fe-S_biosyn"/>
    <property type="match status" value="1"/>
</dbReference>
<gene>
    <name evidence="2" type="ORF">FE782_07585</name>
</gene>
<keyword evidence="3" id="KW-1185">Reference proteome</keyword>
<proteinExistence type="predicted"/>